<dbReference type="AlphaFoldDB" id="A0A9Q0J8L3"/>
<reference evidence="2" key="2">
    <citation type="journal article" date="2023" name="Plants (Basel)">
        <title>Annotation of the Turnera subulata (Passifloraceae) Draft Genome Reveals the S-Locus Evolved after the Divergence of Turneroideae from Passifloroideae in a Stepwise Manner.</title>
        <authorList>
            <person name="Henning P.M."/>
            <person name="Roalson E.H."/>
            <person name="Mir W."/>
            <person name="McCubbin A.G."/>
            <person name="Shore J.S."/>
        </authorList>
    </citation>
    <scope>NUCLEOTIDE SEQUENCE</scope>
    <source>
        <strain evidence="2">F60SS</strain>
    </source>
</reference>
<feature type="non-terminal residue" evidence="2">
    <location>
        <position position="1"/>
    </location>
</feature>
<name>A0A9Q0J8L3_9ROSI</name>
<evidence type="ECO:0000313" key="3">
    <source>
        <dbReference type="Proteomes" id="UP001141552"/>
    </source>
</evidence>
<evidence type="ECO:0000313" key="2">
    <source>
        <dbReference type="EMBL" id="KAJ4832082.1"/>
    </source>
</evidence>
<organism evidence="2 3">
    <name type="scientific">Turnera subulata</name>
    <dbReference type="NCBI Taxonomy" id="218843"/>
    <lineage>
        <taxon>Eukaryota</taxon>
        <taxon>Viridiplantae</taxon>
        <taxon>Streptophyta</taxon>
        <taxon>Embryophyta</taxon>
        <taxon>Tracheophyta</taxon>
        <taxon>Spermatophyta</taxon>
        <taxon>Magnoliopsida</taxon>
        <taxon>eudicotyledons</taxon>
        <taxon>Gunneridae</taxon>
        <taxon>Pentapetalae</taxon>
        <taxon>rosids</taxon>
        <taxon>fabids</taxon>
        <taxon>Malpighiales</taxon>
        <taxon>Passifloraceae</taxon>
        <taxon>Turnera</taxon>
    </lineage>
</organism>
<keyword evidence="3" id="KW-1185">Reference proteome</keyword>
<comment type="caution">
    <text evidence="2">The sequence shown here is derived from an EMBL/GenBank/DDBJ whole genome shotgun (WGS) entry which is preliminary data.</text>
</comment>
<gene>
    <name evidence="2" type="ORF">Tsubulata_009853</name>
</gene>
<feature type="region of interest" description="Disordered" evidence="1">
    <location>
        <begin position="1"/>
        <end position="21"/>
    </location>
</feature>
<sequence>SPPPPPPLHPRTSSHPHHNPVDFRQARHQEDFAGHLLACNHNFVLGIEYVGNPKIVFFHFLPRSCFGSLDQICLPWPCWFGNAGRIIQIQMRTYIARKEFLSLREAAIHFQSYCHDWITIRSGVFEETGSDVILANELSSGATELLLSDLIDYDDQELARSILDQDLPCEFNRGDVSSSSITRDVRSSRLYGLPLEYYNSWDLNTVGVDDFVPNLPILWNAILL</sequence>
<reference evidence="2" key="1">
    <citation type="submission" date="2022-02" db="EMBL/GenBank/DDBJ databases">
        <authorList>
            <person name="Henning P.M."/>
            <person name="McCubbin A.G."/>
            <person name="Shore J.S."/>
        </authorList>
    </citation>
    <scope>NUCLEOTIDE SEQUENCE</scope>
    <source>
        <strain evidence="2">F60SS</strain>
        <tissue evidence="2">Leaves</tissue>
    </source>
</reference>
<feature type="non-terminal residue" evidence="2">
    <location>
        <position position="224"/>
    </location>
</feature>
<dbReference type="Gene3D" id="1.20.5.190">
    <property type="match status" value="1"/>
</dbReference>
<evidence type="ECO:0000256" key="1">
    <source>
        <dbReference type="SAM" id="MobiDB-lite"/>
    </source>
</evidence>
<protein>
    <submittedName>
        <fullName evidence="2">Uncharacterized protein</fullName>
    </submittedName>
</protein>
<dbReference type="EMBL" id="JAKUCV010005205">
    <property type="protein sequence ID" value="KAJ4832082.1"/>
    <property type="molecule type" value="Genomic_DNA"/>
</dbReference>
<dbReference type="Proteomes" id="UP001141552">
    <property type="component" value="Unassembled WGS sequence"/>
</dbReference>
<proteinExistence type="predicted"/>
<accession>A0A9Q0J8L3</accession>